<dbReference type="AlphaFoldDB" id="A0A1R3HD33"/>
<keyword evidence="3" id="KW-1185">Reference proteome</keyword>
<protein>
    <submittedName>
        <fullName evidence="2">Uncharacterized protein</fullName>
    </submittedName>
</protein>
<comment type="caution">
    <text evidence="2">The sequence shown here is derived from an EMBL/GenBank/DDBJ whole genome shotgun (WGS) entry which is preliminary data.</text>
</comment>
<dbReference type="OrthoDB" id="1910345at2759"/>
<reference evidence="3" key="1">
    <citation type="submission" date="2013-09" db="EMBL/GenBank/DDBJ databases">
        <title>Corchorus olitorius genome sequencing.</title>
        <authorList>
            <person name="Alam M."/>
            <person name="Haque M.S."/>
            <person name="Islam M.S."/>
            <person name="Emdad E.M."/>
            <person name="Islam M.M."/>
            <person name="Ahmed B."/>
            <person name="Halim A."/>
            <person name="Hossen Q.M.M."/>
            <person name="Hossain M.Z."/>
            <person name="Ahmed R."/>
            <person name="Khan M.M."/>
            <person name="Islam R."/>
            <person name="Rashid M.M."/>
            <person name="Khan S.A."/>
            <person name="Rahman M.S."/>
            <person name="Alam M."/>
            <person name="Yahiya A.S."/>
            <person name="Khan M.S."/>
            <person name="Azam M.S."/>
            <person name="Haque T."/>
            <person name="Lashkar M.Z.H."/>
            <person name="Akhand A.I."/>
            <person name="Morshed G."/>
            <person name="Roy S."/>
            <person name="Uddin K.S."/>
            <person name="Rabeya T."/>
            <person name="Hossain A.S."/>
            <person name="Chowdhury A."/>
            <person name="Snigdha A.R."/>
            <person name="Mortoza M.S."/>
            <person name="Matin S.A."/>
            <person name="Hoque S.M.E."/>
            <person name="Islam M.K."/>
            <person name="Roy D.K."/>
            <person name="Haider R."/>
            <person name="Moosa M.M."/>
            <person name="Elias S.M."/>
            <person name="Hasan A.M."/>
            <person name="Jahan S."/>
            <person name="Shafiuddin M."/>
            <person name="Mahmood N."/>
            <person name="Shommy N.S."/>
        </authorList>
    </citation>
    <scope>NUCLEOTIDE SEQUENCE [LARGE SCALE GENOMIC DNA]</scope>
    <source>
        <strain evidence="3">cv. O-4</strain>
    </source>
</reference>
<feature type="region of interest" description="Disordered" evidence="1">
    <location>
        <begin position="25"/>
        <end position="44"/>
    </location>
</feature>
<accession>A0A1R3HD33</accession>
<evidence type="ECO:0000256" key="1">
    <source>
        <dbReference type="SAM" id="MobiDB-lite"/>
    </source>
</evidence>
<proteinExistence type="predicted"/>
<evidence type="ECO:0000313" key="3">
    <source>
        <dbReference type="Proteomes" id="UP000187203"/>
    </source>
</evidence>
<gene>
    <name evidence="2" type="ORF">COLO4_29846</name>
</gene>
<dbReference type="EMBL" id="AWUE01020411">
    <property type="protein sequence ID" value="OMO68186.1"/>
    <property type="molecule type" value="Genomic_DNA"/>
</dbReference>
<evidence type="ECO:0000313" key="2">
    <source>
        <dbReference type="EMBL" id="OMO68186.1"/>
    </source>
</evidence>
<name>A0A1R3HD33_9ROSI</name>
<organism evidence="2 3">
    <name type="scientific">Corchorus olitorius</name>
    <dbReference type="NCBI Taxonomy" id="93759"/>
    <lineage>
        <taxon>Eukaryota</taxon>
        <taxon>Viridiplantae</taxon>
        <taxon>Streptophyta</taxon>
        <taxon>Embryophyta</taxon>
        <taxon>Tracheophyta</taxon>
        <taxon>Spermatophyta</taxon>
        <taxon>Magnoliopsida</taxon>
        <taxon>eudicotyledons</taxon>
        <taxon>Gunneridae</taxon>
        <taxon>Pentapetalae</taxon>
        <taxon>rosids</taxon>
        <taxon>malvids</taxon>
        <taxon>Malvales</taxon>
        <taxon>Malvaceae</taxon>
        <taxon>Grewioideae</taxon>
        <taxon>Apeibeae</taxon>
        <taxon>Corchorus</taxon>
    </lineage>
</organism>
<feature type="compositionally biased region" description="Basic and acidic residues" evidence="1">
    <location>
        <begin position="31"/>
        <end position="44"/>
    </location>
</feature>
<sequence length="44" mass="4897">MAEINIAITNLEYARATAMLDCPLSSLSRNKGHDSPQYDARMAR</sequence>
<dbReference type="Proteomes" id="UP000187203">
    <property type="component" value="Unassembled WGS sequence"/>
</dbReference>